<evidence type="ECO:0000256" key="1">
    <source>
        <dbReference type="ARBA" id="ARBA00023002"/>
    </source>
</evidence>
<feature type="domain" description="NADP-dependent oxidoreductase" evidence="2">
    <location>
        <begin position="19"/>
        <end position="312"/>
    </location>
</feature>
<dbReference type="SUPFAM" id="SSF51430">
    <property type="entry name" value="NAD(P)-linked oxidoreductase"/>
    <property type="match status" value="1"/>
</dbReference>
<organism evidence="3 4">
    <name type="scientific">Niveomyces insectorum RCEF 264</name>
    <dbReference type="NCBI Taxonomy" id="1081102"/>
    <lineage>
        <taxon>Eukaryota</taxon>
        <taxon>Fungi</taxon>
        <taxon>Dikarya</taxon>
        <taxon>Ascomycota</taxon>
        <taxon>Pezizomycotina</taxon>
        <taxon>Sordariomycetes</taxon>
        <taxon>Hypocreomycetidae</taxon>
        <taxon>Hypocreales</taxon>
        <taxon>Cordycipitaceae</taxon>
        <taxon>Niveomyces</taxon>
    </lineage>
</organism>
<dbReference type="PANTHER" id="PTHR43625">
    <property type="entry name" value="AFLATOXIN B1 ALDEHYDE REDUCTASE"/>
    <property type="match status" value="1"/>
</dbReference>
<dbReference type="STRING" id="1081102.A0A167Q8Q0"/>
<dbReference type="InterPro" id="IPR023210">
    <property type="entry name" value="NADP_OxRdtase_dom"/>
</dbReference>
<comment type="caution">
    <text evidence="3">The sequence shown here is derived from an EMBL/GenBank/DDBJ whole genome shotgun (WGS) entry which is preliminary data.</text>
</comment>
<dbReference type="AlphaFoldDB" id="A0A167Q8Q0"/>
<evidence type="ECO:0000259" key="2">
    <source>
        <dbReference type="Pfam" id="PF00248"/>
    </source>
</evidence>
<dbReference type="EMBL" id="AZHD01000014">
    <property type="protein sequence ID" value="OAA57407.1"/>
    <property type="molecule type" value="Genomic_DNA"/>
</dbReference>
<dbReference type="OrthoDB" id="37537at2759"/>
<keyword evidence="1" id="KW-0560">Oxidoreductase</keyword>
<evidence type="ECO:0000313" key="4">
    <source>
        <dbReference type="Proteomes" id="UP000076874"/>
    </source>
</evidence>
<evidence type="ECO:0000313" key="3">
    <source>
        <dbReference type="EMBL" id="OAA57407.1"/>
    </source>
</evidence>
<dbReference type="PANTHER" id="PTHR43625:SF40">
    <property type="entry name" value="ALDO-KETO REDUCTASE YAKC [NADP(+)]"/>
    <property type="match status" value="1"/>
</dbReference>
<dbReference type="GO" id="GO:0016491">
    <property type="term" value="F:oxidoreductase activity"/>
    <property type="evidence" value="ECO:0007669"/>
    <property type="project" value="UniProtKB-KW"/>
</dbReference>
<gene>
    <name evidence="3" type="ORF">SPI_07066</name>
</gene>
<dbReference type="Gene3D" id="3.20.20.100">
    <property type="entry name" value="NADP-dependent oxidoreductase domain"/>
    <property type="match status" value="1"/>
</dbReference>
<proteinExistence type="predicted"/>
<dbReference type="PROSITE" id="PS51257">
    <property type="entry name" value="PROKAR_LIPOPROTEIN"/>
    <property type="match status" value="1"/>
</dbReference>
<dbReference type="GO" id="GO:0005737">
    <property type="term" value="C:cytoplasm"/>
    <property type="evidence" value="ECO:0007669"/>
    <property type="project" value="TreeGrafter"/>
</dbReference>
<name>A0A167Q8Q0_9HYPO</name>
<protein>
    <submittedName>
        <fullName evidence="3">Aldo/keto reductase</fullName>
    </submittedName>
</protein>
<dbReference type="Proteomes" id="UP000076874">
    <property type="component" value="Unassembled WGS sequence"/>
</dbReference>
<dbReference type="Pfam" id="PF00248">
    <property type="entry name" value="Aldo_ket_red"/>
    <property type="match status" value="1"/>
</dbReference>
<sequence length="342" mass="37489">MAQVPLRHLGTNGPLVPALGFGCMGLSQSYGPAGDDESRLKVLDKAHEIGARLWDTSDVYGDNEDLLGAWFARTGKRSDIFLCTKFGVKATPGKPYEIRSDPAYVREACEKSLKRLGVSQIDVYYCHRVDLKTPIEKTIAAMVELKREGKIAHIGLSEISAATLRRAHKVHPIAAVQLEYSPFALDIESPEVGLLSACNELGVAVVAYSPLGRGFLTGQLKSPDQFADGDFRKTAPKFSRENWSQNMRLVESLTAIAQTKGCTPGQLALAWVLKQGDNIVAIPGTKRIKYLEENMAALNVDLTEEDVKSIREQVNKNKSVGKRYAGFLEHYSLGETPPLTEA</sequence>
<accession>A0A167Q8Q0</accession>
<keyword evidence="4" id="KW-1185">Reference proteome</keyword>
<dbReference type="InterPro" id="IPR050791">
    <property type="entry name" value="Aldo-Keto_reductase"/>
</dbReference>
<reference evidence="3 4" key="1">
    <citation type="journal article" date="2016" name="Genome Biol. Evol.">
        <title>Divergent and convergent evolution of fungal pathogenicity.</title>
        <authorList>
            <person name="Shang Y."/>
            <person name="Xiao G."/>
            <person name="Zheng P."/>
            <person name="Cen K."/>
            <person name="Zhan S."/>
            <person name="Wang C."/>
        </authorList>
    </citation>
    <scope>NUCLEOTIDE SEQUENCE [LARGE SCALE GENOMIC DNA]</scope>
    <source>
        <strain evidence="3 4">RCEF 264</strain>
    </source>
</reference>
<dbReference type="InterPro" id="IPR036812">
    <property type="entry name" value="NAD(P)_OxRdtase_dom_sf"/>
</dbReference>